<sequence length="198" mass="22800">MQVWKKSFGSPQSSAHRKFERRRQFLSDSYYFDRSRPQSRHDPPMLSVFQHNEEDDFLRNLAKSRQQSRGKTVQVNGIWTSQPFCQKVALKPRPPSASSLGFARSKSCADLSTLKPRTEQSSKRQHYSRPVTTTREQANQLSPSPYERLNSPAEYTTNNRGSYNYNTSSNNPMAVNGKTEPSLRSESSTDLNRRHPQK</sequence>
<accession>A0ABN7S2I4</accession>
<evidence type="ECO:0000313" key="2">
    <source>
        <dbReference type="EMBL" id="CAG5089463.1"/>
    </source>
</evidence>
<feature type="region of interest" description="Disordered" evidence="1">
    <location>
        <begin position="1"/>
        <end position="21"/>
    </location>
</feature>
<dbReference type="Proteomes" id="UP001158576">
    <property type="component" value="Chromosome PAR"/>
</dbReference>
<feature type="region of interest" description="Disordered" evidence="1">
    <location>
        <begin position="91"/>
        <end position="198"/>
    </location>
</feature>
<keyword evidence="3" id="KW-1185">Reference proteome</keyword>
<feature type="compositionally biased region" description="Polar residues" evidence="1">
    <location>
        <begin position="153"/>
        <end position="173"/>
    </location>
</feature>
<reference evidence="2 3" key="1">
    <citation type="submission" date="2021-04" db="EMBL/GenBank/DDBJ databases">
        <authorList>
            <person name="Bliznina A."/>
        </authorList>
    </citation>
    <scope>NUCLEOTIDE SEQUENCE [LARGE SCALE GENOMIC DNA]</scope>
</reference>
<organism evidence="2 3">
    <name type="scientific">Oikopleura dioica</name>
    <name type="common">Tunicate</name>
    <dbReference type="NCBI Taxonomy" id="34765"/>
    <lineage>
        <taxon>Eukaryota</taxon>
        <taxon>Metazoa</taxon>
        <taxon>Chordata</taxon>
        <taxon>Tunicata</taxon>
        <taxon>Appendicularia</taxon>
        <taxon>Copelata</taxon>
        <taxon>Oikopleuridae</taxon>
        <taxon>Oikopleura</taxon>
    </lineage>
</organism>
<protein>
    <submittedName>
        <fullName evidence="2">Oidioi.mRNA.OKI2018_I69.PAR.g12228.t1.cds</fullName>
    </submittedName>
</protein>
<evidence type="ECO:0000256" key="1">
    <source>
        <dbReference type="SAM" id="MobiDB-lite"/>
    </source>
</evidence>
<evidence type="ECO:0000313" key="3">
    <source>
        <dbReference type="Proteomes" id="UP001158576"/>
    </source>
</evidence>
<gene>
    <name evidence="2" type="ORF">OKIOD_LOCUS3786</name>
</gene>
<name>A0ABN7S2I4_OIKDI</name>
<dbReference type="EMBL" id="OU015568">
    <property type="protein sequence ID" value="CAG5089463.1"/>
    <property type="molecule type" value="Genomic_DNA"/>
</dbReference>
<proteinExistence type="predicted"/>
<feature type="compositionally biased region" description="Polar residues" evidence="1">
    <location>
        <begin position="130"/>
        <end position="143"/>
    </location>
</feature>